<name>A0A1L7X505_9HELO</name>
<feature type="compositionally biased region" description="Polar residues" evidence="1">
    <location>
        <begin position="131"/>
        <end position="142"/>
    </location>
</feature>
<organism evidence="2 3">
    <name type="scientific">Phialocephala subalpina</name>
    <dbReference type="NCBI Taxonomy" id="576137"/>
    <lineage>
        <taxon>Eukaryota</taxon>
        <taxon>Fungi</taxon>
        <taxon>Dikarya</taxon>
        <taxon>Ascomycota</taxon>
        <taxon>Pezizomycotina</taxon>
        <taxon>Leotiomycetes</taxon>
        <taxon>Helotiales</taxon>
        <taxon>Mollisiaceae</taxon>
        <taxon>Phialocephala</taxon>
        <taxon>Phialocephala fortinii species complex</taxon>
    </lineage>
</organism>
<dbReference type="Proteomes" id="UP000184330">
    <property type="component" value="Unassembled WGS sequence"/>
</dbReference>
<accession>A0A1L7X505</accession>
<protein>
    <submittedName>
        <fullName evidence="2">Uncharacterized protein</fullName>
    </submittedName>
</protein>
<evidence type="ECO:0000313" key="2">
    <source>
        <dbReference type="EMBL" id="CZR60094.1"/>
    </source>
</evidence>
<keyword evidence="3" id="KW-1185">Reference proteome</keyword>
<evidence type="ECO:0000313" key="3">
    <source>
        <dbReference type="Proteomes" id="UP000184330"/>
    </source>
</evidence>
<sequence length="184" mass="21360">MDTNDHHAGLLGLAGPYEHIDISWIEQRLKEQAGARRSRLAAYFDGVMEFVEEPPPLSRSPTPEPHDQRAWQNNYSDHLRTSLSRRRSNNKSVPRLPRRRSTSDSDDTTEIQKHRKRRQVTPVPQPKFDYNRTSRPLKQSQRSAKRSAVASKIPSAHRMETRSKSRRIGRMGISKSRSQRRKIS</sequence>
<feature type="region of interest" description="Disordered" evidence="1">
    <location>
        <begin position="78"/>
        <end position="184"/>
    </location>
</feature>
<dbReference type="EMBL" id="FJOG01000015">
    <property type="protein sequence ID" value="CZR60094.1"/>
    <property type="molecule type" value="Genomic_DNA"/>
</dbReference>
<proteinExistence type="predicted"/>
<evidence type="ECO:0000256" key="1">
    <source>
        <dbReference type="SAM" id="MobiDB-lite"/>
    </source>
</evidence>
<dbReference type="OrthoDB" id="3562127at2759"/>
<reference evidence="2 3" key="1">
    <citation type="submission" date="2016-03" db="EMBL/GenBank/DDBJ databases">
        <authorList>
            <person name="Ploux O."/>
        </authorList>
    </citation>
    <scope>NUCLEOTIDE SEQUENCE [LARGE SCALE GENOMIC DNA]</scope>
    <source>
        <strain evidence="2 3">UAMH 11012</strain>
    </source>
</reference>
<gene>
    <name evidence="2" type="ORF">PAC_09989</name>
</gene>
<dbReference type="AlphaFoldDB" id="A0A1L7X505"/>